<comment type="caution">
    <text evidence="9">The sequence shown here is derived from an EMBL/GenBank/DDBJ whole genome shotgun (WGS) entry which is preliminary data.</text>
</comment>
<protein>
    <submittedName>
        <fullName evidence="9">Uncharacterized protein</fullName>
    </submittedName>
</protein>
<feature type="region of interest" description="Disordered" evidence="7">
    <location>
        <begin position="338"/>
        <end position="412"/>
    </location>
</feature>
<feature type="compositionally biased region" description="Low complexity" evidence="7">
    <location>
        <begin position="58"/>
        <end position="74"/>
    </location>
</feature>
<keyword evidence="3 8" id="KW-0812">Transmembrane</keyword>
<evidence type="ECO:0000256" key="3">
    <source>
        <dbReference type="ARBA" id="ARBA00022692"/>
    </source>
</evidence>
<evidence type="ECO:0000256" key="2">
    <source>
        <dbReference type="ARBA" id="ARBA00022448"/>
    </source>
</evidence>
<dbReference type="GO" id="GO:0005254">
    <property type="term" value="F:chloride channel activity"/>
    <property type="evidence" value="ECO:0007669"/>
    <property type="project" value="InterPro"/>
</dbReference>
<feature type="transmembrane region" description="Helical" evidence="8">
    <location>
        <begin position="252"/>
        <end position="269"/>
    </location>
</feature>
<keyword evidence="5" id="KW-0406">Ion transport</keyword>
<proteinExistence type="predicted"/>
<keyword evidence="10" id="KW-1185">Reference proteome</keyword>
<dbReference type="PANTHER" id="PTHR33281:SF20">
    <property type="match status" value="1"/>
</dbReference>
<keyword evidence="4 8" id="KW-1133">Transmembrane helix</keyword>
<evidence type="ECO:0000256" key="6">
    <source>
        <dbReference type="ARBA" id="ARBA00023136"/>
    </source>
</evidence>
<dbReference type="GO" id="GO:0016020">
    <property type="term" value="C:membrane"/>
    <property type="evidence" value="ECO:0007669"/>
    <property type="project" value="UniProtKB-SubCell"/>
</dbReference>
<dbReference type="PANTHER" id="PTHR33281">
    <property type="entry name" value="UPF0187 PROTEIN YNEE"/>
    <property type="match status" value="1"/>
</dbReference>
<feature type="compositionally biased region" description="Basic and acidic residues" evidence="7">
    <location>
        <begin position="348"/>
        <end position="378"/>
    </location>
</feature>
<evidence type="ECO:0000256" key="1">
    <source>
        <dbReference type="ARBA" id="ARBA00004141"/>
    </source>
</evidence>
<name>A0AA36NFD1_9DINO</name>
<dbReference type="Pfam" id="PF25539">
    <property type="entry name" value="Bestrophin_2"/>
    <property type="match status" value="1"/>
</dbReference>
<dbReference type="InterPro" id="IPR044669">
    <property type="entry name" value="YneE/VCCN1/2-like"/>
</dbReference>
<evidence type="ECO:0000313" key="10">
    <source>
        <dbReference type="Proteomes" id="UP001178507"/>
    </source>
</evidence>
<feature type="compositionally biased region" description="Pro residues" evidence="7">
    <location>
        <begin position="387"/>
        <end position="408"/>
    </location>
</feature>
<dbReference type="AlphaFoldDB" id="A0AA36NFD1"/>
<reference evidence="9" key="1">
    <citation type="submission" date="2023-08" db="EMBL/GenBank/DDBJ databases">
        <authorList>
            <person name="Chen Y."/>
            <person name="Shah S."/>
            <person name="Dougan E. K."/>
            <person name="Thang M."/>
            <person name="Chan C."/>
        </authorList>
    </citation>
    <scope>NUCLEOTIDE SEQUENCE</scope>
</reference>
<sequence>MTLAPTESASPAGFGARFSPGPLLRPACALAWQFFCTGPFATRPPPWTRSARGMRKQTSLGASPSSWASWSSSGRSRRTRGGGRAALCSSSFGASGSTPTVASSPSATLPRRNGRRVVHFQHQLVRLYSLLYGCALQQVATMDDKNFELFILEGFEEGSLAFLQGSHDRCEITLQWIQRLIVESDSKQILKIAPPILSRVFNELGNGIVNLNNARKITDFPIPFHLAQMITVMLIVHSVMTPVICAATVEHLSWAAIISFVVSFCYWAVHFITIELEMPFGDDWNDLPLQDMATDFNMSLANLIDRRAQEVPKFYFELQKHAALGKKIIDFDRSLSPSTAPAKARGTRFQEKKPRASAEKGGRKVPDLEAVDVWRSEDDSIQSGAPVAPPGAPPGAPPPAPPAPPAPVALPTKDSLPEVKAKAKAEGSKAKEAKEEKALLLPELDLKDDPDLDLLEKYLQSADFQKRLEGYLAIAVRQLERIAGKPEKPPDPVLQDREMDGPTCVWIPQCLPDEA</sequence>
<feature type="region of interest" description="Disordered" evidence="7">
    <location>
        <begin position="46"/>
        <end position="85"/>
    </location>
</feature>
<feature type="region of interest" description="Disordered" evidence="7">
    <location>
        <begin position="90"/>
        <end position="109"/>
    </location>
</feature>
<accession>A0AA36NFD1</accession>
<evidence type="ECO:0000256" key="4">
    <source>
        <dbReference type="ARBA" id="ARBA00022989"/>
    </source>
</evidence>
<dbReference type="EMBL" id="CAUJNA010003533">
    <property type="protein sequence ID" value="CAJ1404269.1"/>
    <property type="molecule type" value="Genomic_DNA"/>
</dbReference>
<dbReference type="Proteomes" id="UP001178507">
    <property type="component" value="Unassembled WGS sequence"/>
</dbReference>
<feature type="transmembrane region" description="Helical" evidence="8">
    <location>
        <begin position="222"/>
        <end position="240"/>
    </location>
</feature>
<gene>
    <name evidence="9" type="ORF">EVOR1521_LOCUS26748</name>
</gene>
<keyword evidence="6 8" id="KW-0472">Membrane</keyword>
<organism evidence="9 10">
    <name type="scientific">Effrenium voratum</name>
    <dbReference type="NCBI Taxonomy" id="2562239"/>
    <lineage>
        <taxon>Eukaryota</taxon>
        <taxon>Sar</taxon>
        <taxon>Alveolata</taxon>
        <taxon>Dinophyceae</taxon>
        <taxon>Suessiales</taxon>
        <taxon>Symbiodiniaceae</taxon>
        <taxon>Effrenium</taxon>
    </lineage>
</organism>
<feature type="compositionally biased region" description="Low complexity" evidence="7">
    <location>
        <begin position="94"/>
        <end position="109"/>
    </location>
</feature>
<comment type="subcellular location">
    <subcellularLocation>
        <location evidence="1">Membrane</location>
        <topology evidence="1">Multi-pass membrane protein</topology>
    </subcellularLocation>
</comment>
<evidence type="ECO:0000256" key="8">
    <source>
        <dbReference type="SAM" id="Phobius"/>
    </source>
</evidence>
<evidence type="ECO:0000313" key="9">
    <source>
        <dbReference type="EMBL" id="CAJ1404269.1"/>
    </source>
</evidence>
<evidence type="ECO:0000256" key="7">
    <source>
        <dbReference type="SAM" id="MobiDB-lite"/>
    </source>
</evidence>
<keyword evidence="2" id="KW-0813">Transport</keyword>
<evidence type="ECO:0000256" key="5">
    <source>
        <dbReference type="ARBA" id="ARBA00023065"/>
    </source>
</evidence>